<evidence type="ECO:0000256" key="9">
    <source>
        <dbReference type="SAM" id="Phobius"/>
    </source>
</evidence>
<feature type="transmembrane region" description="Helical" evidence="9">
    <location>
        <begin position="361"/>
        <end position="383"/>
    </location>
</feature>
<evidence type="ECO:0000256" key="6">
    <source>
        <dbReference type="ARBA" id="ARBA00022989"/>
    </source>
</evidence>
<keyword evidence="6 9" id="KW-1133">Transmembrane helix</keyword>
<keyword evidence="7 9" id="KW-0472">Membrane</keyword>
<dbReference type="GO" id="GO:0034204">
    <property type="term" value="P:lipid translocation"/>
    <property type="evidence" value="ECO:0007669"/>
    <property type="project" value="TreeGrafter"/>
</dbReference>
<feature type="region of interest" description="Disordered" evidence="8">
    <location>
        <begin position="834"/>
        <end position="938"/>
    </location>
</feature>
<feature type="transmembrane region" description="Helical" evidence="9">
    <location>
        <begin position="403"/>
        <end position="426"/>
    </location>
</feature>
<keyword evidence="2" id="KW-1003">Cell membrane</keyword>
<keyword evidence="5" id="KW-0573">Peptidoglycan synthesis</keyword>
<reference evidence="10" key="2">
    <citation type="submission" date="2021-09" db="EMBL/GenBank/DDBJ databases">
        <authorList>
            <person name="Jia N."/>
            <person name="Wang J."/>
            <person name="Shi W."/>
            <person name="Du L."/>
            <person name="Sun Y."/>
            <person name="Zhan W."/>
            <person name="Jiang J."/>
            <person name="Wang Q."/>
            <person name="Zhang B."/>
            <person name="Ji P."/>
            <person name="Sakyi L.B."/>
            <person name="Cui X."/>
            <person name="Yuan T."/>
            <person name="Jiang B."/>
            <person name="Yang W."/>
            <person name="Lam T.T.-Y."/>
            <person name="Chang Q."/>
            <person name="Ding S."/>
            <person name="Wang X."/>
            <person name="Zhu J."/>
            <person name="Ruan X."/>
            <person name="Zhao L."/>
            <person name="Wei J."/>
            <person name="Que T."/>
            <person name="Du C."/>
            <person name="Cheng J."/>
            <person name="Dai P."/>
            <person name="Han X."/>
            <person name="Huang E."/>
            <person name="Gao Y."/>
            <person name="Liu J."/>
            <person name="Shao H."/>
            <person name="Ye R."/>
            <person name="Li L."/>
            <person name="Wei W."/>
            <person name="Wang X."/>
            <person name="Wang C."/>
            <person name="Huo Q."/>
            <person name="Li W."/>
            <person name="Guo W."/>
            <person name="Chen H."/>
            <person name="Chen S."/>
            <person name="Zhou L."/>
            <person name="Zhou L."/>
            <person name="Ni X."/>
            <person name="Tian J."/>
            <person name="Zhou Y."/>
            <person name="Sheng Y."/>
            <person name="Liu T."/>
            <person name="Pan Y."/>
            <person name="Xia L."/>
            <person name="Li J."/>
            <person name="Zhao F."/>
            <person name="Cao W."/>
        </authorList>
    </citation>
    <scope>NUCLEOTIDE SEQUENCE</scope>
    <source>
        <strain evidence="10">Rsan-2018</strain>
        <tissue evidence="10">Larvae</tissue>
    </source>
</reference>
<dbReference type="GO" id="GO:0015648">
    <property type="term" value="F:lipid-linked peptidoglycan transporter activity"/>
    <property type="evidence" value="ECO:0007669"/>
    <property type="project" value="TreeGrafter"/>
</dbReference>
<dbReference type="InterPro" id="IPR046112">
    <property type="entry name" value="DUF6049"/>
</dbReference>
<comment type="caution">
    <text evidence="10">The sequence shown here is derived from an EMBL/GenBank/DDBJ whole genome shotgun (WGS) entry which is preliminary data.</text>
</comment>
<feature type="compositionally biased region" description="Basic and acidic residues" evidence="8">
    <location>
        <begin position="146"/>
        <end position="157"/>
    </location>
</feature>
<dbReference type="AlphaFoldDB" id="A0A9D4P8T5"/>
<feature type="transmembrane region" description="Helical" evidence="9">
    <location>
        <begin position="108"/>
        <end position="130"/>
    </location>
</feature>
<gene>
    <name evidence="10" type="ORF">HPB52_025641</name>
</gene>
<feature type="region of interest" description="Disordered" evidence="8">
    <location>
        <begin position="140"/>
        <end position="161"/>
    </location>
</feature>
<dbReference type="PANTHER" id="PTHR47019">
    <property type="entry name" value="LIPID II FLIPPASE MURJ"/>
    <property type="match status" value="1"/>
</dbReference>
<keyword evidence="4" id="KW-0133">Cell shape</keyword>
<feature type="transmembrane region" description="Helical" evidence="9">
    <location>
        <begin position="314"/>
        <end position="335"/>
    </location>
</feature>
<organism evidence="10 11">
    <name type="scientific">Rhipicephalus sanguineus</name>
    <name type="common">Brown dog tick</name>
    <name type="synonym">Ixodes sanguineus</name>
    <dbReference type="NCBI Taxonomy" id="34632"/>
    <lineage>
        <taxon>Eukaryota</taxon>
        <taxon>Metazoa</taxon>
        <taxon>Ecdysozoa</taxon>
        <taxon>Arthropoda</taxon>
        <taxon>Chelicerata</taxon>
        <taxon>Arachnida</taxon>
        <taxon>Acari</taxon>
        <taxon>Parasitiformes</taxon>
        <taxon>Ixodida</taxon>
        <taxon>Ixodoidea</taxon>
        <taxon>Ixodidae</taxon>
        <taxon>Rhipicephalinae</taxon>
        <taxon>Rhipicephalus</taxon>
        <taxon>Rhipicephalus</taxon>
    </lineage>
</organism>
<name>A0A9D4P8T5_RHISA</name>
<evidence type="ECO:0000313" key="10">
    <source>
        <dbReference type="EMBL" id="KAH7931476.1"/>
    </source>
</evidence>
<accession>A0A9D4P8T5</accession>
<keyword evidence="3 9" id="KW-0812">Transmembrane</keyword>
<dbReference type="EMBL" id="JABSTV010002282">
    <property type="protein sequence ID" value="KAH7931476.1"/>
    <property type="molecule type" value="Genomic_DNA"/>
</dbReference>
<dbReference type="InterPro" id="IPR051050">
    <property type="entry name" value="Lipid_II_flippase_MurJ/MviN"/>
</dbReference>
<protein>
    <submittedName>
        <fullName evidence="10">Uncharacterized protein</fullName>
    </submittedName>
</protein>
<sequence length="938" mass="100863">MDSLHLRKGSSVLLVTGEKTTIPVTIVNDSPAEATLRIRMKPNTPQLRAQETETVKVPAAETMRVDVPVEGLANADVPTTIEMVTADEVVLPKHESLMVRVRADWENIGTAVVGLALAAVFVIGLIKTIARGRPKIPEQQLADAMARAKTDDPEKRRTPSTVANKVPNTLYMLLAGGVVNAVLVPQIVRASKREDGGRDFTNRLLTLSFLILGLVTVVATLAAPLIVWLYSSGWSHEQLALATAFAYWCLPQLFFYGLYTLLGQVLNAKSSFGPYMWAPVLNNVVAIVGLAVFILIFGTNNASPHELDTWNPEMIALIAGTATLGVAAQALILIWPLKRIGFKYKPTFGFRGVGLGSAGKVAFWTFAAMLVGQIGFLIISRVASGASIPGDGNASNTAYTNAYLVFMLPHSLIAVSLATALFTSLAKNAADEDTEAVVGDFSMGVRMVGMINTFALAALVVLASPVAMIIAGPGREQAMAIGLVIITMVFGLVPFSANYLAQRVFYAYGDAKTPFLIQLPQIIFQSLAVLSASIFPKSVTVAIIGLVMSLGYLMAMIISFAVLKKRLGVIDLREILTSHLKFLLAAIIAGGAGFGLLYFFSDFSLDGRLPAFITTAVVGTVMLLFFIGACYLLRVVALIDIEPGMVVAGRYVVSTVDRRWLPEKPEVGAVCTGLDAILDEPVLILVADADGSTDVLEAARRVSILGIGIDAALALDTGLVEQKDYTPTKASRRDALALVQLFYTALTGFWPGAETFDGIPPAEKENARIARAQALNPDVPTNSMISSAESSRVRIPVRVRSPRSSATSTPGIPNCCATSIVLLSAENEHLFEQSPRSFDEATSLPASRSKTIGPGPEGSASASEDQMREASSFPIAKEQLDSAAQDWEEWQPEQTYSEYSEYAEHEYDENLTTPIMSREDDSDPDTQALGDRPRGRRR</sequence>
<feature type="transmembrane region" description="Helical" evidence="9">
    <location>
        <begin position="513"/>
        <end position="535"/>
    </location>
</feature>
<evidence type="ECO:0000256" key="5">
    <source>
        <dbReference type="ARBA" id="ARBA00022984"/>
    </source>
</evidence>
<dbReference type="GO" id="GO:0005886">
    <property type="term" value="C:plasma membrane"/>
    <property type="evidence" value="ECO:0007669"/>
    <property type="project" value="UniProtKB-SubCell"/>
</dbReference>
<feature type="transmembrane region" description="Helical" evidence="9">
    <location>
        <begin position="582"/>
        <end position="600"/>
    </location>
</feature>
<feature type="transmembrane region" description="Helical" evidence="9">
    <location>
        <begin position="209"/>
        <end position="230"/>
    </location>
</feature>
<feature type="transmembrane region" description="Helical" evidence="9">
    <location>
        <begin position="169"/>
        <end position="188"/>
    </location>
</feature>
<dbReference type="GO" id="GO:0008360">
    <property type="term" value="P:regulation of cell shape"/>
    <property type="evidence" value="ECO:0007669"/>
    <property type="project" value="UniProtKB-KW"/>
</dbReference>
<dbReference type="CDD" id="cd13123">
    <property type="entry name" value="MATE_MurJ_like"/>
    <property type="match status" value="1"/>
</dbReference>
<dbReference type="Pfam" id="PF03023">
    <property type="entry name" value="MurJ"/>
    <property type="match status" value="1"/>
</dbReference>
<feature type="transmembrane region" description="Helical" evidence="9">
    <location>
        <begin position="612"/>
        <end position="633"/>
    </location>
</feature>
<dbReference type="PANTHER" id="PTHR47019:SF1">
    <property type="entry name" value="LIPID II FLIPPASE MURJ"/>
    <property type="match status" value="1"/>
</dbReference>
<evidence type="ECO:0000256" key="7">
    <source>
        <dbReference type="ARBA" id="ARBA00023136"/>
    </source>
</evidence>
<dbReference type="Pfam" id="PF19516">
    <property type="entry name" value="DUF6049"/>
    <property type="match status" value="1"/>
</dbReference>
<evidence type="ECO:0000256" key="4">
    <source>
        <dbReference type="ARBA" id="ARBA00022960"/>
    </source>
</evidence>
<dbReference type="PRINTS" id="PR01806">
    <property type="entry name" value="VIRFACTRMVIN"/>
</dbReference>
<evidence type="ECO:0000313" key="11">
    <source>
        <dbReference type="Proteomes" id="UP000821837"/>
    </source>
</evidence>
<feature type="transmembrane region" description="Helical" evidence="9">
    <location>
        <begin position="245"/>
        <end position="268"/>
    </location>
</feature>
<feature type="transmembrane region" description="Helical" evidence="9">
    <location>
        <begin position="280"/>
        <end position="302"/>
    </location>
</feature>
<dbReference type="Proteomes" id="UP000821837">
    <property type="component" value="Unassembled WGS sequence"/>
</dbReference>
<feature type="transmembrane region" description="Helical" evidence="9">
    <location>
        <begin position="478"/>
        <end position="501"/>
    </location>
</feature>
<proteinExistence type="predicted"/>
<dbReference type="InterPro" id="IPR004268">
    <property type="entry name" value="MurJ"/>
</dbReference>
<keyword evidence="11" id="KW-1185">Reference proteome</keyword>
<evidence type="ECO:0000256" key="1">
    <source>
        <dbReference type="ARBA" id="ARBA00004651"/>
    </source>
</evidence>
<evidence type="ECO:0000256" key="8">
    <source>
        <dbReference type="SAM" id="MobiDB-lite"/>
    </source>
</evidence>
<comment type="subcellular location">
    <subcellularLocation>
        <location evidence="1">Cell membrane</location>
        <topology evidence="1">Multi-pass membrane protein</topology>
    </subcellularLocation>
</comment>
<feature type="transmembrane region" description="Helical" evidence="9">
    <location>
        <begin position="447"/>
        <end position="472"/>
    </location>
</feature>
<feature type="transmembrane region" description="Helical" evidence="9">
    <location>
        <begin position="541"/>
        <end position="562"/>
    </location>
</feature>
<reference evidence="10" key="1">
    <citation type="journal article" date="2020" name="Cell">
        <title>Large-Scale Comparative Analyses of Tick Genomes Elucidate Their Genetic Diversity and Vector Capacities.</title>
        <authorList>
            <consortium name="Tick Genome and Microbiome Consortium (TIGMIC)"/>
            <person name="Jia N."/>
            <person name="Wang J."/>
            <person name="Shi W."/>
            <person name="Du L."/>
            <person name="Sun Y."/>
            <person name="Zhan W."/>
            <person name="Jiang J.F."/>
            <person name="Wang Q."/>
            <person name="Zhang B."/>
            <person name="Ji P."/>
            <person name="Bell-Sakyi L."/>
            <person name="Cui X.M."/>
            <person name="Yuan T.T."/>
            <person name="Jiang B.G."/>
            <person name="Yang W.F."/>
            <person name="Lam T.T."/>
            <person name="Chang Q.C."/>
            <person name="Ding S.J."/>
            <person name="Wang X.J."/>
            <person name="Zhu J.G."/>
            <person name="Ruan X.D."/>
            <person name="Zhao L."/>
            <person name="Wei J.T."/>
            <person name="Ye R.Z."/>
            <person name="Que T.C."/>
            <person name="Du C.H."/>
            <person name="Zhou Y.H."/>
            <person name="Cheng J.X."/>
            <person name="Dai P.F."/>
            <person name="Guo W.B."/>
            <person name="Han X.H."/>
            <person name="Huang E.J."/>
            <person name="Li L.F."/>
            <person name="Wei W."/>
            <person name="Gao Y.C."/>
            <person name="Liu J.Z."/>
            <person name="Shao H.Z."/>
            <person name="Wang X."/>
            <person name="Wang C.C."/>
            <person name="Yang T.C."/>
            <person name="Huo Q.B."/>
            <person name="Li W."/>
            <person name="Chen H.Y."/>
            <person name="Chen S.E."/>
            <person name="Zhou L.G."/>
            <person name="Ni X.B."/>
            <person name="Tian J.H."/>
            <person name="Sheng Y."/>
            <person name="Liu T."/>
            <person name="Pan Y.S."/>
            <person name="Xia L.Y."/>
            <person name="Li J."/>
            <person name="Zhao F."/>
            <person name="Cao W.C."/>
        </authorList>
    </citation>
    <scope>NUCLEOTIDE SEQUENCE</scope>
    <source>
        <strain evidence="10">Rsan-2018</strain>
    </source>
</reference>
<evidence type="ECO:0000256" key="2">
    <source>
        <dbReference type="ARBA" id="ARBA00022475"/>
    </source>
</evidence>
<evidence type="ECO:0000256" key="3">
    <source>
        <dbReference type="ARBA" id="ARBA00022692"/>
    </source>
</evidence>